<dbReference type="AlphaFoldDB" id="A0A6A6WXS5"/>
<feature type="compositionally biased region" description="Polar residues" evidence="1">
    <location>
        <begin position="61"/>
        <end position="86"/>
    </location>
</feature>
<evidence type="ECO:0000313" key="3">
    <source>
        <dbReference type="Proteomes" id="UP000799757"/>
    </source>
</evidence>
<protein>
    <submittedName>
        <fullName evidence="2">Uncharacterized protein</fullName>
    </submittedName>
</protein>
<feature type="compositionally biased region" description="Pro residues" evidence="1">
    <location>
        <begin position="12"/>
        <end position="21"/>
    </location>
</feature>
<accession>A0A6A6WXS5</accession>
<dbReference type="EMBL" id="MU002189">
    <property type="protein sequence ID" value="KAF2788755.1"/>
    <property type="molecule type" value="Genomic_DNA"/>
</dbReference>
<dbReference type="Proteomes" id="UP000799757">
    <property type="component" value="Unassembled WGS sequence"/>
</dbReference>
<sequence length="106" mass="11426">MPIHVADMPHPTRAPPPPPTTNQPSTRPHLQTAIAAPHRLGRLFPSPSPPLPSHLMRRAPSSRTQSQPKPQRSRSALASLVSTSESGLHDLCPRPRVCQPCGPHPG</sequence>
<feature type="region of interest" description="Disordered" evidence="1">
    <location>
        <begin position="1"/>
        <end position="106"/>
    </location>
</feature>
<gene>
    <name evidence="2" type="ORF">K505DRAFT_328700</name>
</gene>
<name>A0A6A6WXS5_9PLEO</name>
<evidence type="ECO:0000313" key="2">
    <source>
        <dbReference type="EMBL" id="KAF2788755.1"/>
    </source>
</evidence>
<keyword evidence="3" id="KW-1185">Reference proteome</keyword>
<organism evidence="2 3">
    <name type="scientific">Melanomma pulvis-pyrius CBS 109.77</name>
    <dbReference type="NCBI Taxonomy" id="1314802"/>
    <lineage>
        <taxon>Eukaryota</taxon>
        <taxon>Fungi</taxon>
        <taxon>Dikarya</taxon>
        <taxon>Ascomycota</taxon>
        <taxon>Pezizomycotina</taxon>
        <taxon>Dothideomycetes</taxon>
        <taxon>Pleosporomycetidae</taxon>
        <taxon>Pleosporales</taxon>
        <taxon>Melanommataceae</taxon>
        <taxon>Melanomma</taxon>
    </lineage>
</organism>
<proteinExistence type="predicted"/>
<evidence type="ECO:0000256" key="1">
    <source>
        <dbReference type="SAM" id="MobiDB-lite"/>
    </source>
</evidence>
<reference evidence="2" key="1">
    <citation type="journal article" date="2020" name="Stud. Mycol.">
        <title>101 Dothideomycetes genomes: a test case for predicting lifestyles and emergence of pathogens.</title>
        <authorList>
            <person name="Haridas S."/>
            <person name="Albert R."/>
            <person name="Binder M."/>
            <person name="Bloem J."/>
            <person name="Labutti K."/>
            <person name="Salamov A."/>
            <person name="Andreopoulos B."/>
            <person name="Baker S."/>
            <person name="Barry K."/>
            <person name="Bills G."/>
            <person name="Bluhm B."/>
            <person name="Cannon C."/>
            <person name="Castanera R."/>
            <person name="Culley D."/>
            <person name="Daum C."/>
            <person name="Ezra D."/>
            <person name="Gonzalez J."/>
            <person name="Henrissat B."/>
            <person name="Kuo A."/>
            <person name="Liang C."/>
            <person name="Lipzen A."/>
            <person name="Lutzoni F."/>
            <person name="Magnuson J."/>
            <person name="Mondo S."/>
            <person name="Nolan M."/>
            <person name="Ohm R."/>
            <person name="Pangilinan J."/>
            <person name="Park H.-J."/>
            <person name="Ramirez L."/>
            <person name="Alfaro M."/>
            <person name="Sun H."/>
            <person name="Tritt A."/>
            <person name="Yoshinaga Y."/>
            <person name="Zwiers L.-H."/>
            <person name="Turgeon B."/>
            <person name="Goodwin S."/>
            <person name="Spatafora J."/>
            <person name="Crous P."/>
            <person name="Grigoriev I."/>
        </authorList>
    </citation>
    <scope>NUCLEOTIDE SEQUENCE</scope>
    <source>
        <strain evidence="2">CBS 109.77</strain>
    </source>
</reference>